<dbReference type="AlphaFoldDB" id="A0A6A3QRT1"/>
<dbReference type="EMBL" id="QXGC01004460">
    <property type="protein sequence ID" value="KAE9169285.1"/>
    <property type="molecule type" value="Genomic_DNA"/>
</dbReference>
<evidence type="ECO:0000313" key="2">
    <source>
        <dbReference type="EMBL" id="KAE9080505.1"/>
    </source>
</evidence>
<evidence type="ECO:0000313" key="5">
    <source>
        <dbReference type="Proteomes" id="UP000476176"/>
    </source>
</evidence>
<dbReference type="Proteomes" id="UP000441208">
    <property type="component" value="Unassembled WGS sequence"/>
</dbReference>
<feature type="signal peptide" evidence="1">
    <location>
        <begin position="1"/>
        <end position="20"/>
    </location>
</feature>
<evidence type="ECO:0000313" key="3">
    <source>
        <dbReference type="EMBL" id="KAE9169285.1"/>
    </source>
</evidence>
<sequence length="68" mass="7397">MGATWVLLGYGWCLVGHGWSRLGARSMSHIFQLVAASGVDVGCYRRLTPQTSKVVTDVTSNDPLTPFQ</sequence>
<proteinExistence type="predicted"/>
<comment type="caution">
    <text evidence="2">The sequence shown here is derived from an EMBL/GenBank/DDBJ whole genome shotgun (WGS) entry which is preliminary data.</text>
</comment>
<keyword evidence="1" id="KW-0732">Signal</keyword>
<evidence type="ECO:0000256" key="1">
    <source>
        <dbReference type="SAM" id="SignalP"/>
    </source>
</evidence>
<organism evidence="2 4">
    <name type="scientific">Phytophthora fragariae</name>
    <dbReference type="NCBI Taxonomy" id="53985"/>
    <lineage>
        <taxon>Eukaryota</taxon>
        <taxon>Sar</taxon>
        <taxon>Stramenopiles</taxon>
        <taxon>Oomycota</taxon>
        <taxon>Peronosporomycetes</taxon>
        <taxon>Peronosporales</taxon>
        <taxon>Peronosporaceae</taxon>
        <taxon>Phytophthora</taxon>
    </lineage>
</organism>
<dbReference type="EMBL" id="QXFZ01002123">
    <property type="protein sequence ID" value="KAE9080505.1"/>
    <property type="molecule type" value="Genomic_DNA"/>
</dbReference>
<reference evidence="2 4" key="1">
    <citation type="submission" date="2018-08" db="EMBL/GenBank/DDBJ databases">
        <title>Genomic investigation of the strawberry pathogen Phytophthora fragariae indicates pathogenicity is determined by transcriptional variation in three key races.</title>
        <authorList>
            <person name="Adams T.M."/>
            <person name="Armitage A.D."/>
            <person name="Sobczyk M.K."/>
            <person name="Bates H.J."/>
            <person name="Dunwell J.M."/>
            <person name="Nellist C.F."/>
            <person name="Harrison R.J."/>
        </authorList>
    </citation>
    <scope>NUCLEOTIDE SEQUENCE [LARGE SCALE GENOMIC DNA]</scope>
    <source>
        <strain evidence="3 5">BC-23</strain>
        <strain evidence="2 4">NOV-71</strain>
    </source>
</reference>
<protein>
    <recommendedName>
        <fullName evidence="6">Secreted protein</fullName>
    </recommendedName>
</protein>
<evidence type="ECO:0000313" key="4">
    <source>
        <dbReference type="Proteomes" id="UP000441208"/>
    </source>
</evidence>
<name>A0A6A3QRT1_9STRA</name>
<gene>
    <name evidence="3" type="ORF">PF004_g28228</name>
    <name evidence="2" type="ORF">PF007_g23026</name>
</gene>
<dbReference type="Proteomes" id="UP000476176">
    <property type="component" value="Unassembled WGS sequence"/>
</dbReference>
<feature type="chain" id="PRO_5036380458" description="Secreted protein" evidence="1">
    <location>
        <begin position="21"/>
        <end position="68"/>
    </location>
</feature>
<evidence type="ECO:0008006" key="6">
    <source>
        <dbReference type="Google" id="ProtNLM"/>
    </source>
</evidence>
<accession>A0A6A3QRT1</accession>